<comment type="caution">
    <text evidence="6">The sequence shown here is derived from an EMBL/GenBank/DDBJ whole genome shotgun (WGS) entry which is preliminary data.</text>
</comment>
<dbReference type="PANTHER" id="PTHR32305">
    <property type="match status" value="1"/>
</dbReference>
<organism evidence="6 7">
    <name type="scientific">Mesorhizobium liriopis</name>
    <dbReference type="NCBI Taxonomy" id="2953882"/>
    <lineage>
        <taxon>Bacteria</taxon>
        <taxon>Pseudomonadati</taxon>
        <taxon>Pseudomonadota</taxon>
        <taxon>Alphaproteobacteria</taxon>
        <taxon>Hyphomicrobiales</taxon>
        <taxon>Phyllobacteriaceae</taxon>
        <taxon>Mesorhizobium</taxon>
    </lineage>
</organism>
<protein>
    <submittedName>
        <fullName evidence="6">Type VI secretion system tip protein VgrG</fullName>
    </submittedName>
</protein>
<accession>A0ABT1CAC1</accession>
<feature type="domain" description="Gp5/Type VI secretion system Vgr protein OB-fold" evidence="4">
    <location>
        <begin position="394"/>
        <end position="459"/>
    </location>
</feature>
<dbReference type="SUPFAM" id="SSF69255">
    <property type="entry name" value="gp5 N-terminal domain-like"/>
    <property type="match status" value="1"/>
</dbReference>
<evidence type="ECO:0000259" key="4">
    <source>
        <dbReference type="Pfam" id="PF04717"/>
    </source>
</evidence>
<dbReference type="SUPFAM" id="SSF69349">
    <property type="entry name" value="Phage fibre proteins"/>
    <property type="match status" value="1"/>
</dbReference>
<dbReference type="NCBIfam" id="TIGR03361">
    <property type="entry name" value="VI_Rhs_Vgr"/>
    <property type="match status" value="1"/>
</dbReference>
<dbReference type="Gene3D" id="2.40.50.230">
    <property type="entry name" value="Gp5 N-terminal domain"/>
    <property type="match status" value="1"/>
</dbReference>
<proteinExistence type="inferred from homology"/>
<dbReference type="Gene3D" id="2.30.110.50">
    <property type="match status" value="1"/>
</dbReference>
<evidence type="ECO:0000259" key="5">
    <source>
        <dbReference type="Pfam" id="PF22178"/>
    </source>
</evidence>
<evidence type="ECO:0000313" key="7">
    <source>
        <dbReference type="Proteomes" id="UP001205906"/>
    </source>
</evidence>
<dbReference type="Proteomes" id="UP001205906">
    <property type="component" value="Unassembled WGS sequence"/>
</dbReference>
<dbReference type="Pfam" id="PF04717">
    <property type="entry name" value="Phage_base_V"/>
    <property type="match status" value="1"/>
</dbReference>
<dbReference type="InterPro" id="IPR006533">
    <property type="entry name" value="T6SS_Vgr_RhsGE"/>
</dbReference>
<keyword evidence="3" id="KW-0964">Secreted</keyword>
<dbReference type="Pfam" id="PF22178">
    <property type="entry name" value="Gp5_trimer_C"/>
    <property type="match status" value="1"/>
</dbReference>
<comment type="subcellular location">
    <subcellularLocation>
        <location evidence="1">Secreted</location>
    </subcellularLocation>
</comment>
<evidence type="ECO:0000256" key="3">
    <source>
        <dbReference type="ARBA" id="ARBA00022525"/>
    </source>
</evidence>
<dbReference type="PANTHER" id="PTHR32305:SF15">
    <property type="entry name" value="PROTEIN RHSA-RELATED"/>
    <property type="match status" value="1"/>
</dbReference>
<dbReference type="SUPFAM" id="SSF69279">
    <property type="entry name" value="Phage tail proteins"/>
    <property type="match status" value="2"/>
</dbReference>
<evidence type="ECO:0000256" key="2">
    <source>
        <dbReference type="ARBA" id="ARBA00005558"/>
    </source>
</evidence>
<sequence>MNVQSGLNDFIQASRLLRIETPLGADAFLMERFEGREAVNELFSFKAVIRAKRDDVTPQDLVGKNLQVSLDRGDEGPRRVWDGLVTGLTEEPRLTRALRQYVLTLRPDLWLLSQKSDCRIWQNKTSVEVAETLLSEHGLPAPDVGGVLSTPAPLEYSVQWNETDLAYLLRRLEEDGLFFWVRQTDEGQRVVLADSAQGWDKGADGEGGATRFASGSTDRDHIAKWNRHFKFTPGKRAGRDWNFETPSTVPEAFTPSQVNLPRNGSYELYEYPARALDTGSNERASRLRMQSTEADHERIEAQSTTRHLAPGAKVTPYDVAHPEHTFETAVITAIEHFAHDTTYETGGDQPIYQNTFEALPARLAATPHRSTPRPRIDGSQIALIAGPEGEEIHTEQYGRVKLWFPWDRRAKKDGSDTKWVRVAQPWAGGTWGAQVIPRIGMEAVVSYQDGDPDKPIVTALVPNPTQSVPYNLPANKTRMTFRSNTHKGNGFNEFSMEDEAGKENFFQHAQKDMTTKVLNDRTKRVDRHDVSSIGANRAVEVGGNQKQEIGGSMNLTVGGTGAGAIALMGQVAGLAGQTAGLLSQASQIAGGAGGAGAPAIASFVTTLASSALGFLGNNGLSARQGVVAGPSPRADAGTALAGSGTGMGEDAASLFPMGGIMNTVVGNFKSDTIGMARVEQIGVSKVTNVGSTQLTHVGKFKKTIVGEEFVIECGASKLIMRKDGTVIILGTAFNFTASGPTQINGRVVDLNKPGGGFSEAGPTPADSAAKT</sequence>
<comment type="similarity">
    <text evidence="2">Belongs to the VgrG protein family.</text>
</comment>
<dbReference type="InterPro" id="IPR037026">
    <property type="entry name" value="Vgr_OB-fold_dom_sf"/>
</dbReference>
<dbReference type="InterPro" id="IPR006531">
    <property type="entry name" value="Gp5/Vgr_OB"/>
</dbReference>
<dbReference type="NCBIfam" id="TIGR01646">
    <property type="entry name" value="vgr_GE"/>
    <property type="match status" value="1"/>
</dbReference>
<dbReference type="RefSeq" id="WP_252821632.1">
    <property type="nucleotide sequence ID" value="NZ_JAMXQS010000009.1"/>
</dbReference>
<evidence type="ECO:0000313" key="6">
    <source>
        <dbReference type="EMBL" id="MCO6051749.1"/>
    </source>
</evidence>
<feature type="domain" description="Gp5/Type VI secretion system Vgr C-terminal trimerisation" evidence="5">
    <location>
        <begin position="479"/>
        <end position="561"/>
    </location>
</feature>
<keyword evidence="7" id="KW-1185">Reference proteome</keyword>
<dbReference type="Gene3D" id="3.55.50.10">
    <property type="entry name" value="Baseplate protein-like domains"/>
    <property type="match status" value="1"/>
</dbReference>
<evidence type="ECO:0000256" key="1">
    <source>
        <dbReference type="ARBA" id="ARBA00004613"/>
    </source>
</evidence>
<dbReference type="InterPro" id="IPR050708">
    <property type="entry name" value="T6SS_VgrG/RHS"/>
</dbReference>
<dbReference type="Gene3D" id="4.10.220.110">
    <property type="match status" value="1"/>
</dbReference>
<gene>
    <name evidence="6" type="primary">vgrG</name>
    <name evidence="6" type="ORF">NGM99_18345</name>
</gene>
<dbReference type="Pfam" id="PF05954">
    <property type="entry name" value="Phage_GPD"/>
    <property type="match status" value="1"/>
</dbReference>
<dbReference type="InterPro" id="IPR054030">
    <property type="entry name" value="Gp5_Vgr_C"/>
</dbReference>
<name>A0ABT1CAC1_9HYPH</name>
<dbReference type="EMBL" id="JAMXQS010000009">
    <property type="protein sequence ID" value="MCO6051749.1"/>
    <property type="molecule type" value="Genomic_DNA"/>
</dbReference>
<reference evidence="6 7" key="1">
    <citation type="submission" date="2022-06" db="EMBL/GenBank/DDBJ databases">
        <title>Mesorhizobium sp. strain RP14 Genome sequencing and assembly.</title>
        <authorList>
            <person name="Kim I."/>
        </authorList>
    </citation>
    <scope>NUCLEOTIDE SEQUENCE [LARGE SCALE GENOMIC DNA]</scope>
    <source>
        <strain evidence="7">RP14(2022)</strain>
    </source>
</reference>
<dbReference type="InterPro" id="IPR017847">
    <property type="entry name" value="T6SS_RhsGE_Vgr_subset"/>
</dbReference>